<dbReference type="GO" id="GO:0004077">
    <property type="term" value="F:biotin--[biotin carboxyl-carrier protein] ligase activity"/>
    <property type="evidence" value="ECO:0007669"/>
    <property type="project" value="UniProtKB-UniRule"/>
</dbReference>
<keyword evidence="2 3" id="KW-0092">Biotin</keyword>
<dbReference type="InterPro" id="IPR030855">
    <property type="entry name" value="Bifunct_BirA"/>
</dbReference>
<dbReference type="PANTHER" id="PTHR12835:SF5">
    <property type="entry name" value="BIOTIN--PROTEIN LIGASE"/>
    <property type="match status" value="1"/>
</dbReference>
<keyword evidence="3" id="KW-0547">Nucleotide-binding</keyword>
<keyword evidence="3" id="KW-0805">Transcription regulation</keyword>
<name>A0A9D1VZT5_9FIRM</name>
<dbReference type="EC" id="6.3.4.15" evidence="3"/>
<reference evidence="5" key="1">
    <citation type="journal article" date="2021" name="PeerJ">
        <title>Extensive microbial diversity within the chicken gut microbiome revealed by metagenomics and culture.</title>
        <authorList>
            <person name="Gilroy R."/>
            <person name="Ravi A."/>
            <person name="Getino M."/>
            <person name="Pursley I."/>
            <person name="Horton D.L."/>
            <person name="Alikhan N.F."/>
            <person name="Baker D."/>
            <person name="Gharbi K."/>
            <person name="Hall N."/>
            <person name="Watson M."/>
            <person name="Adriaenssens E.M."/>
            <person name="Foster-Nyarko E."/>
            <person name="Jarju S."/>
            <person name="Secka A."/>
            <person name="Antonio M."/>
            <person name="Oren A."/>
            <person name="Chaudhuri R.R."/>
            <person name="La Ragione R."/>
            <person name="Hildebrand F."/>
            <person name="Pallen M.J."/>
        </authorList>
    </citation>
    <scope>NUCLEOTIDE SEQUENCE</scope>
    <source>
        <strain evidence="5">2189</strain>
    </source>
</reference>
<dbReference type="GO" id="GO:0016740">
    <property type="term" value="F:transferase activity"/>
    <property type="evidence" value="ECO:0007669"/>
    <property type="project" value="UniProtKB-ARBA"/>
</dbReference>
<dbReference type="InterPro" id="IPR004143">
    <property type="entry name" value="BPL_LPL_catalytic"/>
</dbReference>
<dbReference type="Pfam" id="PF08279">
    <property type="entry name" value="HTH_11"/>
    <property type="match status" value="1"/>
</dbReference>
<evidence type="ECO:0000256" key="1">
    <source>
        <dbReference type="ARBA" id="ARBA00022598"/>
    </source>
</evidence>
<evidence type="ECO:0000313" key="6">
    <source>
        <dbReference type="Proteomes" id="UP000886847"/>
    </source>
</evidence>
<dbReference type="CDD" id="cd16442">
    <property type="entry name" value="BPL"/>
    <property type="match status" value="1"/>
</dbReference>
<feature type="binding site" evidence="3">
    <location>
        <position position="113"/>
    </location>
    <ligand>
        <name>biotin</name>
        <dbReference type="ChEBI" id="CHEBI:57586"/>
    </ligand>
</feature>
<keyword evidence="3" id="KW-0804">Transcription</keyword>
<evidence type="ECO:0000256" key="2">
    <source>
        <dbReference type="ARBA" id="ARBA00023267"/>
    </source>
</evidence>
<dbReference type="AlphaFoldDB" id="A0A9D1VZT5"/>
<feature type="binding site" evidence="3">
    <location>
        <position position="185"/>
    </location>
    <ligand>
        <name>biotin</name>
        <dbReference type="ChEBI" id="CHEBI:57586"/>
    </ligand>
</feature>
<comment type="catalytic activity">
    <reaction evidence="3">
        <text>biotin + L-lysyl-[protein] + ATP = N(6)-biotinyl-L-lysyl-[protein] + AMP + diphosphate + H(+)</text>
        <dbReference type="Rhea" id="RHEA:11756"/>
        <dbReference type="Rhea" id="RHEA-COMP:9752"/>
        <dbReference type="Rhea" id="RHEA-COMP:10505"/>
        <dbReference type="ChEBI" id="CHEBI:15378"/>
        <dbReference type="ChEBI" id="CHEBI:29969"/>
        <dbReference type="ChEBI" id="CHEBI:30616"/>
        <dbReference type="ChEBI" id="CHEBI:33019"/>
        <dbReference type="ChEBI" id="CHEBI:57586"/>
        <dbReference type="ChEBI" id="CHEBI:83144"/>
        <dbReference type="ChEBI" id="CHEBI:456215"/>
        <dbReference type="EC" id="6.3.4.15"/>
    </reaction>
</comment>
<accession>A0A9D1VZT5</accession>
<dbReference type="GO" id="GO:0005737">
    <property type="term" value="C:cytoplasm"/>
    <property type="evidence" value="ECO:0007669"/>
    <property type="project" value="TreeGrafter"/>
</dbReference>
<dbReference type="Gene3D" id="1.10.10.10">
    <property type="entry name" value="Winged helix-like DNA-binding domain superfamily/Winged helix DNA-binding domain"/>
    <property type="match status" value="1"/>
</dbReference>
<dbReference type="InterPro" id="IPR004408">
    <property type="entry name" value="Biotin_CoA_COase_ligase"/>
</dbReference>
<protein>
    <recommendedName>
        <fullName evidence="3">Bifunctional ligase/repressor BirA</fullName>
    </recommendedName>
    <alternativeName>
        <fullName evidence="3">Biotin--[acetyl-CoA-carboxylase] ligase</fullName>
        <ecNumber evidence="3">6.3.4.15</ecNumber>
    </alternativeName>
    <alternativeName>
        <fullName evidence="3">Biotin--protein ligase</fullName>
    </alternativeName>
    <alternativeName>
        <fullName evidence="3">Biotin-[acetyl-CoA carboxylase] synthetase</fullName>
    </alternativeName>
</protein>
<dbReference type="Proteomes" id="UP000886847">
    <property type="component" value="Unassembled WGS sequence"/>
</dbReference>
<keyword evidence="3" id="KW-0067">ATP-binding</keyword>
<dbReference type="SUPFAM" id="SSF55681">
    <property type="entry name" value="Class II aaRS and biotin synthetases"/>
    <property type="match status" value="1"/>
</dbReference>
<dbReference type="InterPro" id="IPR045864">
    <property type="entry name" value="aa-tRNA-synth_II/BPL/LPL"/>
</dbReference>
<feature type="domain" description="BPL/LPL catalytic" evidence="4">
    <location>
        <begin position="65"/>
        <end position="255"/>
    </location>
</feature>
<evidence type="ECO:0000256" key="3">
    <source>
        <dbReference type="HAMAP-Rule" id="MF_00978"/>
    </source>
</evidence>
<dbReference type="InterPro" id="IPR013196">
    <property type="entry name" value="HTH_11"/>
</dbReference>
<dbReference type="Pfam" id="PF02237">
    <property type="entry name" value="BPL_C"/>
    <property type="match status" value="1"/>
</dbReference>
<dbReference type="PROSITE" id="PS51733">
    <property type="entry name" value="BPL_LPL_CATALYTIC"/>
    <property type="match status" value="1"/>
</dbReference>
<dbReference type="EMBL" id="DXEW01000004">
    <property type="protein sequence ID" value="HIX49789.1"/>
    <property type="molecule type" value="Genomic_DNA"/>
</dbReference>
<dbReference type="GO" id="GO:0003677">
    <property type="term" value="F:DNA binding"/>
    <property type="evidence" value="ECO:0007669"/>
    <property type="project" value="UniProtKB-UniRule"/>
</dbReference>
<proteinExistence type="inferred from homology"/>
<dbReference type="GO" id="GO:0006355">
    <property type="term" value="P:regulation of DNA-templated transcription"/>
    <property type="evidence" value="ECO:0007669"/>
    <property type="project" value="UniProtKB-UniRule"/>
</dbReference>
<sequence length="322" mass="34590">MVKEQLLRLLEEERGIYRSGEEVAERLGVSRAAVWKAAKALQKEGYAIEAVQGRGYCLAAGCDVLSAEGVKKFLHAEGLRIEAVPCASSTNAVVRERAERGEAAGLVYIAGEQTAGRGRLERSFYSPAGTGLYMSLLLRPQQLTAAQAVRVTTAAAVAVCEAVEAVTGVPAGIKWVNDVFAGGKKVCGILTEGAYSFENNSMRYIVLGVGINLYEPQGGFPPPLADIAGALLPAPVEEGKNRLAAAFLDAFSGYYPALDRGDHLAIYKRRSLAIGREVEVVSARGRRRALALDLDDDCHLRVRYEGGEEEWLSSGEISIRCV</sequence>
<dbReference type="InterPro" id="IPR036390">
    <property type="entry name" value="WH_DNA-bd_sf"/>
</dbReference>
<evidence type="ECO:0000313" key="5">
    <source>
        <dbReference type="EMBL" id="HIX49789.1"/>
    </source>
</evidence>
<organism evidence="5 6">
    <name type="scientific">Candidatus Borkfalkia faecavium</name>
    <dbReference type="NCBI Taxonomy" id="2838508"/>
    <lineage>
        <taxon>Bacteria</taxon>
        <taxon>Bacillati</taxon>
        <taxon>Bacillota</taxon>
        <taxon>Clostridia</taxon>
        <taxon>Christensenellales</taxon>
        <taxon>Christensenellaceae</taxon>
        <taxon>Candidatus Borkfalkia</taxon>
    </lineage>
</organism>
<feature type="DNA-binding region" description="H-T-H motif" evidence="3">
    <location>
        <begin position="20"/>
        <end position="39"/>
    </location>
</feature>
<reference evidence="5" key="2">
    <citation type="submission" date="2021-04" db="EMBL/GenBank/DDBJ databases">
        <authorList>
            <person name="Gilroy R."/>
        </authorList>
    </citation>
    <scope>NUCLEOTIDE SEQUENCE</scope>
    <source>
        <strain evidence="5">2189</strain>
    </source>
</reference>
<dbReference type="Gene3D" id="2.30.30.100">
    <property type="match status" value="1"/>
</dbReference>
<comment type="function">
    <text evidence="3">Acts both as a biotin--[acetyl-CoA-carboxylase] ligase and a repressor.</text>
</comment>
<dbReference type="SUPFAM" id="SSF46785">
    <property type="entry name" value="Winged helix' DNA-binding domain"/>
    <property type="match status" value="1"/>
</dbReference>
<dbReference type="PANTHER" id="PTHR12835">
    <property type="entry name" value="BIOTIN PROTEIN LIGASE"/>
    <property type="match status" value="1"/>
</dbReference>
<dbReference type="Pfam" id="PF03099">
    <property type="entry name" value="BPL_LplA_LipB"/>
    <property type="match status" value="1"/>
</dbReference>
<dbReference type="InterPro" id="IPR003142">
    <property type="entry name" value="BPL_C"/>
</dbReference>
<gene>
    <name evidence="3" type="primary">birA</name>
    <name evidence="5" type="ORF">H9851_00695</name>
</gene>
<dbReference type="GO" id="GO:0009249">
    <property type="term" value="P:protein lipoylation"/>
    <property type="evidence" value="ECO:0007669"/>
    <property type="project" value="UniProtKB-ARBA"/>
</dbReference>
<evidence type="ECO:0000259" key="4">
    <source>
        <dbReference type="PROSITE" id="PS51733"/>
    </source>
</evidence>
<feature type="binding site" evidence="3">
    <location>
        <begin position="117"/>
        <end position="119"/>
    </location>
    <ligand>
        <name>biotin</name>
        <dbReference type="ChEBI" id="CHEBI:57586"/>
    </ligand>
</feature>
<feature type="binding site" evidence="3">
    <location>
        <begin position="89"/>
        <end position="91"/>
    </location>
    <ligand>
        <name>biotin</name>
        <dbReference type="ChEBI" id="CHEBI:57586"/>
    </ligand>
</feature>
<keyword evidence="1 3" id="KW-0436">Ligase</keyword>
<comment type="similarity">
    <text evidence="3">Belongs to the biotin--protein ligase family.</text>
</comment>
<dbReference type="HAMAP" id="MF_00978">
    <property type="entry name" value="Bifunct_BirA"/>
    <property type="match status" value="1"/>
</dbReference>
<dbReference type="Gene3D" id="3.30.930.10">
    <property type="entry name" value="Bira Bifunctional Protein, Domain 2"/>
    <property type="match status" value="1"/>
</dbReference>
<keyword evidence="3" id="KW-0238">DNA-binding</keyword>
<dbReference type="InterPro" id="IPR036388">
    <property type="entry name" value="WH-like_DNA-bd_sf"/>
</dbReference>
<keyword evidence="3" id="KW-0678">Repressor</keyword>
<comment type="caution">
    <text evidence="5">The sequence shown here is derived from an EMBL/GenBank/DDBJ whole genome shotgun (WGS) entry which is preliminary data.</text>
</comment>
<dbReference type="NCBIfam" id="TIGR00121">
    <property type="entry name" value="birA_ligase"/>
    <property type="match status" value="1"/>
</dbReference>
<dbReference type="GO" id="GO:0005524">
    <property type="term" value="F:ATP binding"/>
    <property type="evidence" value="ECO:0007669"/>
    <property type="project" value="UniProtKB-UniRule"/>
</dbReference>